<dbReference type="InterPro" id="IPR013196">
    <property type="entry name" value="HTH_11"/>
</dbReference>
<gene>
    <name evidence="7" type="ORF">OSO01_31920</name>
</gene>
<dbReference type="EMBL" id="BJYM01000013">
    <property type="protein sequence ID" value="GEN88453.1"/>
    <property type="molecule type" value="Genomic_DNA"/>
</dbReference>
<dbReference type="Pfam" id="PF00874">
    <property type="entry name" value="PRD"/>
    <property type="match status" value="2"/>
</dbReference>
<dbReference type="OrthoDB" id="3239954at2"/>
<comment type="caution">
    <text evidence="7">The sequence shown here is derived from an EMBL/GenBank/DDBJ whole genome shotgun (WGS) entry which is preliminary data.</text>
</comment>
<dbReference type="InterPro" id="IPR050661">
    <property type="entry name" value="BglG_antiterminators"/>
</dbReference>
<dbReference type="PANTHER" id="PTHR30185:SF18">
    <property type="entry name" value="TRANSCRIPTIONAL REGULATOR MTLR"/>
    <property type="match status" value="1"/>
</dbReference>
<dbReference type="PROSITE" id="PS51099">
    <property type="entry name" value="PTS_EIIB_TYPE_2"/>
    <property type="match status" value="1"/>
</dbReference>
<dbReference type="Pfam" id="PF08279">
    <property type="entry name" value="HTH_11"/>
    <property type="match status" value="1"/>
</dbReference>
<dbReference type="RefSeq" id="WP_147211403.1">
    <property type="nucleotide sequence ID" value="NZ_BJYM01000013.1"/>
</dbReference>
<dbReference type="Proteomes" id="UP000321558">
    <property type="component" value="Unassembled WGS sequence"/>
</dbReference>
<protein>
    <submittedName>
        <fullName evidence="7">Transcriptional regulator</fullName>
    </submittedName>
</protein>
<evidence type="ECO:0000259" key="6">
    <source>
        <dbReference type="PROSITE" id="PS51372"/>
    </source>
</evidence>
<dbReference type="InterPro" id="IPR013011">
    <property type="entry name" value="PTS_EIIB_2"/>
</dbReference>
<evidence type="ECO:0000313" key="7">
    <source>
        <dbReference type="EMBL" id="GEN88453.1"/>
    </source>
</evidence>
<dbReference type="PROSITE" id="PS51372">
    <property type="entry name" value="PRD_2"/>
    <property type="match status" value="2"/>
</dbReference>
<evidence type="ECO:0000256" key="3">
    <source>
        <dbReference type="ARBA" id="ARBA00023015"/>
    </source>
</evidence>
<dbReference type="SUPFAM" id="SSF52794">
    <property type="entry name" value="PTS system IIB component-like"/>
    <property type="match status" value="1"/>
</dbReference>
<dbReference type="Gene3D" id="1.10.1790.10">
    <property type="entry name" value="PRD domain"/>
    <property type="match status" value="2"/>
</dbReference>
<dbReference type="Gene3D" id="3.40.50.2300">
    <property type="match status" value="1"/>
</dbReference>
<dbReference type="InterPro" id="IPR036634">
    <property type="entry name" value="PRD_sf"/>
</dbReference>
<evidence type="ECO:0000313" key="8">
    <source>
        <dbReference type="Proteomes" id="UP000321558"/>
    </source>
</evidence>
<evidence type="ECO:0000256" key="2">
    <source>
        <dbReference type="ARBA" id="ARBA00022737"/>
    </source>
</evidence>
<accession>A0A511ZLX1</accession>
<dbReference type="PANTHER" id="PTHR30185">
    <property type="entry name" value="CRYPTIC BETA-GLUCOSIDE BGL OPERON ANTITERMINATOR"/>
    <property type="match status" value="1"/>
</dbReference>
<dbReference type="CDD" id="cd05568">
    <property type="entry name" value="PTS_IIB_bgl_like"/>
    <property type="match status" value="1"/>
</dbReference>
<dbReference type="InterPro" id="IPR036388">
    <property type="entry name" value="WH-like_DNA-bd_sf"/>
</dbReference>
<dbReference type="SUPFAM" id="SSF63520">
    <property type="entry name" value="PTS-regulatory domain, PRD"/>
    <property type="match status" value="2"/>
</dbReference>
<dbReference type="GO" id="GO:0009401">
    <property type="term" value="P:phosphoenolpyruvate-dependent sugar phosphotransferase system"/>
    <property type="evidence" value="ECO:0007669"/>
    <property type="project" value="InterPro"/>
</dbReference>
<dbReference type="InterPro" id="IPR003501">
    <property type="entry name" value="PTS_EIIB_2/3"/>
</dbReference>
<organism evidence="7 8">
    <name type="scientific">Oceanobacillus sojae</name>
    <dbReference type="NCBI Taxonomy" id="582851"/>
    <lineage>
        <taxon>Bacteria</taxon>
        <taxon>Bacillati</taxon>
        <taxon>Bacillota</taxon>
        <taxon>Bacilli</taxon>
        <taxon>Bacillales</taxon>
        <taxon>Bacillaceae</taxon>
        <taxon>Oceanobacillus</taxon>
    </lineage>
</organism>
<proteinExistence type="predicted"/>
<dbReference type="GO" id="GO:0008982">
    <property type="term" value="F:protein-N(PI)-phosphohistidine-sugar phosphotransferase activity"/>
    <property type="evidence" value="ECO:0007669"/>
    <property type="project" value="InterPro"/>
</dbReference>
<dbReference type="AlphaFoldDB" id="A0A511ZLX1"/>
<keyword evidence="2" id="KW-0677">Repeat</keyword>
<sequence>MQLSKRERQLIEVFIKQGTTLTAQEIAGFCDISTKTVYRTIRKINEASLEGDIIISSSGKGFDLIYDRYLEQVVENNGIRTAASEPLSRRNNIIVSLLFRSPKRIRIDEAFGAYFVSDSVISNDLSRIESFLKQNDLNLIRNGKYISIEGHEKTIRKVVNMLISSNDLIDDQFTTVEHQISPVDINFITSLLEKLEACFEGGIPYPYKMNILSHIYILVKRFRDGGRPRESEDGFLDEEEQKLTEDYKEFYHISKKFIQKIENYLCTSLPDIEIFYLFQYLISSRIAGQSIRTPISGDLIKEVTGFFSLEAGRNIGIQQLGEINKKDLYKHMGPLLYRLKNEIMIQNDLLEDIKVEYTDTFQKVKEAAQKACRKFHLNKISEDEIGFLTVYFVKYKELLEVKRRVLIMCSSGVGTSELLKVKVNKAFPDLEIVAVLSQRQFVKNIDKYKNIDLILTTIHLNEELPTPSILVNAVFTKQDEGRVKQMLGEMS</sequence>
<evidence type="ECO:0000259" key="5">
    <source>
        <dbReference type="PROSITE" id="PS51099"/>
    </source>
</evidence>
<dbReference type="Gene3D" id="1.10.10.10">
    <property type="entry name" value="Winged helix-like DNA-binding domain superfamily/Winged helix DNA-binding domain"/>
    <property type="match status" value="1"/>
</dbReference>
<feature type="domain" description="PRD" evidence="6">
    <location>
        <begin position="291"/>
        <end position="402"/>
    </location>
</feature>
<keyword evidence="8" id="KW-1185">Reference proteome</keyword>
<feature type="domain" description="PRD" evidence="6">
    <location>
        <begin position="179"/>
        <end position="290"/>
    </location>
</feature>
<keyword evidence="3" id="KW-0805">Transcription regulation</keyword>
<dbReference type="Pfam" id="PF02302">
    <property type="entry name" value="PTS_IIB"/>
    <property type="match status" value="1"/>
</dbReference>
<dbReference type="InterPro" id="IPR036095">
    <property type="entry name" value="PTS_EIIB-like_sf"/>
</dbReference>
<keyword evidence="1" id="KW-0808">Transferase</keyword>
<keyword evidence="4" id="KW-0804">Transcription</keyword>
<reference evidence="7 8" key="1">
    <citation type="submission" date="2019-07" db="EMBL/GenBank/DDBJ databases">
        <title>Whole genome shotgun sequence of Oceanobacillus sojae NBRC 105379.</title>
        <authorList>
            <person name="Hosoyama A."/>
            <person name="Uohara A."/>
            <person name="Ohji S."/>
            <person name="Ichikawa N."/>
        </authorList>
    </citation>
    <scope>NUCLEOTIDE SEQUENCE [LARGE SCALE GENOMIC DNA]</scope>
    <source>
        <strain evidence="7 8">NBRC 105379</strain>
    </source>
</reference>
<dbReference type="GO" id="GO:0006355">
    <property type="term" value="P:regulation of DNA-templated transcription"/>
    <property type="evidence" value="ECO:0007669"/>
    <property type="project" value="InterPro"/>
</dbReference>
<name>A0A511ZLX1_9BACI</name>
<dbReference type="InterPro" id="IPR011608">
    <property type="entry name" value="PRD"/>
</dbReference>
<evidence type="ECO:0000256" key="1">
    <source>
        <dbReference type="ARBA" id="ARBA00022679"/>
    </source>
</evidence>
<evidence type="ECO:0000256" key="4">
    <source>
        <dbReference type="ARBA" id="ARBA00023163"/>
    </source>
</evidence>
<feature type="domain" description="PTS EIIB type-2" evidence="5">
    <location>
        <begin position="403"/>
        <end position="491"/>
    </location>
</feature>